<evidence type="ECO:0000313" key="3">
    <source>
        <dbReference type="Proteomes" id="UP000192257"/>
    </source>
</evidence>
<evidence type="ECO:0000313" key="2">
    <source>
        <dbReference type="EMBL" id="ORC85282.1"/>
    </source>
</evidence>
<dbReference type="OrthoDB" id="273910at2759"/>
<dbReference type="SUPFAM" id="SSF57903">
    <property type="entry name" value="FYVE/PHD zinc finger"/>
    <property type="match status" value="1"/>
</dbReference>
<feature type="compositionally biased region" description="Polar residues" evidence="1">
    <location>
        <begin position="237"/>
        <end position="258"/>
    </location>
</feature>
<accession>A0A1X0NKK1</accession>
<dbReference type="GeneID" id="39989107"/>
<protein>
    <submittedName>
        <fullName evidence="2">Uncharacterized protein</fullName>
    </submittedName>
</protein>
<dbReference type="AlphaFoldDB" id="A0A1X0NKK1"/>
<evidence type="ECO:0000256" key="1">
    <source>
        <dbReference type="SAM" id="MobiDB-lite"/>
    </source>
</evidence>
<feature type="region of interest" description="Disordered" evidence="1">
    <location>
        <begin position="231"/>
        <end position="259"/>
    </location>
</feature>
<keyword evidence="3" id="KW-1185">Reference proteome</keyword>
<reference evidence="2 3" key="1">
    <citation type="submission" date="2017-03" db="EMBL/GenBank/DDBJ databases">
        <title>An alternative strategy for trypanosome survival in the mammalian bloodstream revealed through genome and transcriptome analysis of the ubiquitous bovine parasite Trypanosoma (Megatrypanum) theileri.</title>
        <authorList>
            <person name="Kelly S."/>
            <person name="Ivens A."/>
            <person name="Mott A."/>
            <person name="O'Neill E."/>
            <person name="Emms D."/>
            <person name="Macleod O."/>
            <person name="Voorheis P."/>
            <person name="Matthews J."/>
            <person name="Matthews K."/>
            <person name="Carrington M."/>
        </authorList>
    </citation>
    <scope>NUCLEOTIDE SEQUENCE [LARGE SCALE GENOMIC DNA]</scope>
    <source>
        <strain evidence="2">Edinburgh</strain>
    </source>
</reference>
<comment type="caution">
    <text evidence="2">The sequence shown here is derived from an EMBL/GenBank/DDBJ whole genome shotgun (WGS) entry which is preliminary data.</text>
</comment>
<organism evidence="2 3">
    <name type="scientific">Trypanosoma theileri</name>
    <dbReference type="NCBI Taxonomy" id="67003"/>
    <lineage>
        <taxon>Eukaryota</taxon>
        <taxon>Discoba</taxon>
        <taxon>Euglenozoa</taxon>
        <taxon>Kinetoplastea</taxon>
        <taxon>Metakinetoplastina</taxon>
        <taxon>Trypanosomatida</taxon>
        <taxon>Trypanosomatidae</taxon>
        <taxon>Trypanosoma</taxon>
    </lineage>
</organism>
<dbReference type="VEuPathDB" id="TriTrypDB:TM35_000361420"/>
<dbReference type="Proteomes" id="UP000192257">
    <property type="component" value="Unassembled WGS sequence"/>
</dbReference>
<sequence length="694" mass="76710">MEDDVVHSRCTAIIQQLLSSDAQQPIHQKHHRIITTAAEALRQRAMLLYRLCRAKQEKLAENQTEDAAYCVLAAVSSCQPDMWSVLCNWSRGLRPRMPELRFGAPAPMTVKLKEVEHFIARTSYLQPVVHTENHTLPISSGGGGTGTGTGGNTRVSTCLIGTPNGTRKHPRDDENMNGSKLEMELVVQLVFSYFQLNVPNVKKLHAVVSAYEKEMGGIKVLPNVEENISKRPLGSSGRRSGVNTIAGTHGESNSNNTGALLPEEDDLDDDIMDTHSMTLPLDTSSLCSSSTFGFPSVSSVVPLQYFALPMGLKALADSIDSARSVLFYDRLQRCLRNPLLYSPLSCMNEANASFTDIMSESPIDEVEEAYLYFCHNAFGDSDGSLQSPTHFLHPSRARLQSLMPLPLQLVTAQQLWTRLLVAGLWLQVCNTESDHSTYNTILNYCTMIVKAGENDPYCAVCEGLVREKPALRLSALTQGEDNSIHMDNVYSWEEIKQKSILPSVVEESICDEVLRGLTIQLCRKAVIEAEKDTLTQIQNTTTSMTPKRRSDRTSLSSLFPTLRELLLEVQGSYPLAACRAALIGGSSGETYLNDLLKSEHTNKKIHDKGCVNGPSRETRLVRELMDTVPRIPRLREVDAVLECASCLLLFHQDCVCPVQRDASGGIFLCHACRLARSSWLLPPLNSTTTTVDNV</sequence>
<proteinExistence type="predicted"/>
<gene>
    <name evidence="2" type="ORF">TM35_000361420</name>
</gene>
<dbReference type="EMBL" id="NBCO01000036">
    <property type="protein sequence ID" value="ORC85282.1"/>
    <property type="molecule type" value="Genomic_DNA"/>
</dbReference>
<dbReference type="InterPro" id="IPR011011">
    <property type="entry name" value="Znf_FYVE_PHD"/>
</dbReference>
<dbReference type="RefSeq" id="XP_028879348.1">
    <property type="nucleotide sequence ID" value="XM_029029327.1"/>
</dbReference>
<name>A0A1X0NKK1_9TRYP</name>